<dbReference type="GO" id="GO:0016491">
    <property type="term" value="F:oxidoreductase activity"/>
    <property type="evidence" value="ECO:0007669"/>
    <property type="project" value="UniProtKB-KW"/>
</dbReference>
<dbReference type="SMART" id="SM01008">
    <property type="entry name" value="Ald_Xan_dh_C"/>
    <property type="match status" value="1"/>
</dbReference>
<proteinExistence type="predicted"/>
<dbReference type="OrthoDB" id="8428274at2"/>
<dbReference type="Gene3D" id="3.90.1170.50">
    <property type="entry name" value="Aldehyde oxidase/xanthine dehydrogenase, a/b hammerhead"/>
    <property type="match status" value="1"/>
</dbReference>
<dbReference type="InterPro" id="IPR016208">
    <property type="entry name" value="Ald_Oxase/xanthine_DH-like"/>
</dbReference>
<accession>A0A1I3NPR9</accession>
<organism evidence="4 5">
    <name type="scientific">Albimonas pacifica</name>
    <dbReference type="NCBI Taxonomy" id="1114924"/>
    <lineage>
        <taxon>Bacteria</taxon>
        <taxon>Pseudomonadati</taxon>
        <taxon>Pseudomonadota</taxon>
        <taxon>Alphaproteobacteria</taxon>
        <taxon>Rhodobacterales</taxon>
        <taxon>Paracoccaceae</taxon>
        <taxon>Albimonas</taxon>
    </lineage>
</organism>
<dbReference type="InterPro" id="IPR036856">
    <property type="entry name" value="Ald_Oxase/Xan_DH_a/b_sf"/>
</dbReference>
<dbReference type="InterPro" id="IPR000674">
    <property type="entry name" value="Ald_Oxase/Xan_DH_a/b"/>
</dbReference>
<evidence type="ECO:0000313" key="5">
    <source>
        <dbReference type="Proteomes" id="UP000199377"/>
    </source>
</evidence>
<gene>
    <name evidence="4" type="ORF">SAMN05216258_11423</name>
</gene>
<dbReference type="PANTHER" id="PTHR11908">
    <property type="entry name" value="XANTHINE DEHYDROGENASE"/>
    <property type="match status" value="1"/>
</dbReference>
<keyword evidence="1" id="KW-0500">Molybdenum</keyword>
<dbReference type="Proteomes" id="UP000199377">
    <property type="component" value="Unassembled WGS sequence"/>
</dbReference>
<dbReference type="EMBL" id="FOQH01000014">
    <property type="protein sequence ID" value="SFJ11264.1"/>
    <property type="molecule type" value="Genomic_DNA"/>
</dbReference>
<dbReference type="InterPro" id="IPR037165">
    <property type="entry name" value="AldOxase/xan_DH_Mopterin-bd_sf"/>
</dbReference>
<dbReference type="RefSeq" id="WP_092865099.1">
    <property type="nucleotide sequence ID" value="NZ_FOQH01000014.1"/>
</dbReference>
<evidence type="ECO:0000259" key="3">
    <source>
        <dbReference type="SMART" id="SM01008"/>
    </source>
</evidence>
<name>A0A1I3NPR9_9RHOB</name>
<dbReference type="Pfam" id="PF01315">
    <property type="entry name" value="Ald_Xan_dh_C"/>
    <property type="match status" value="1"/>
</dbReference>
<dbReference type="InterPro" id="IPR008274">
    <property type="entry name" value="AldOxase/xan_DH_MoCoBD1"/>
</dbReference>
<dbReference type="SUPFAM" id="SSF54665">
    <property type="entry name" value="CO dehydrogenase molybdoprotein N-domain-like"/>
    <property type="match status" value="1"/>
</dbReference>
<dbReference type="Pfam" id="PF02738">
    <property type="entry name" value="MoCoBD_1"/>
    <property type="match status" value="1"/>
</dbReference>
<dbReference type="STRING" id="1114924.SAMN05216258_11423"/>
<dbReference type="GO" id="GO:0005506">
    <property type="term" value="F:iron ion binding"/>
    <property type="evidence" value="ECO:0007669"/>
    <property type="project" value="InterPro"/>
</dbReference>
<dbReference type="InterPro" id="IPR046867">
    <property type="entry name" value="AldOxase/xan_DH_MoCoBD2"/>
</dbReference>
<evidence type="ECO:0000256" key="2">
    <source>
        <dbReference type="ARBA" id="ARBA00023002"/>
    </source>
</evidence>
<reference evidence="4 5" key="1">
    <citation type="submission" date="2016-10" db="EMBL/GenBank/DDBJ databases">
        <authorList>
            <person name="de Groot N.N."/>
        </authorList>
    </citation>
    <scope>NUCLEOTIDE SEQUENCE [LARGE SCALE GENOMIC DNA]</scope>
    <source>
        <strain evidence="4 5">CGMCC 1.11030</strain>
    </source>
</reference>
<dbReference type="Pfam" id="PF20256">
    <property type="entry name" value="MoCoBD_2"/>
    <property type="match status" value="1"/>
</dbReference>
<keyword evidence="2" id="KW-0560">Oxidoreductase</keyword>
<protein>
    <submittedName>
        <fullName evidence="4">Carbon-monoxide dehydrogenase large subunit</fullName>
    </submittedName>
</protein>
<dbReference type="PANTHER" id="PTHR11908:SF132">
    <property type="entry name" value="ALDEHYDE OXIDASE 1-RELATED"/>
    <property type="match status" value="1"/>
</dbReference>
<evidence type="ECO:0000256" key="1">
    <source>
        <dbReference type="ARBA" id="ARBA00022505"/>
    </source>
</evidence>
<dbReference type="SUPFAM" id="SSF56003">
    <property type="entry name" value="Molybdenum cofactor-binding domain"/>
    <property type="match status" value="1"/>
</dbReference>
<keyword evidence="5" id="KW-1185">Reference proteome</keyword>
<dbReference type="AlphaFoldDB" id="A0A1I3NPR9"/>
<sequence length="762" mass="80921">MKFGLGQPIRRREDVRFLKGEGRYVDDIHAAGDLHAYFLRSPAGHARIASLDVSAAREAEGVRLVLTWAEIEGRLNPLTNDFPLESTGEGVEPAKPVAMPHLARERVRFVGQPVAMIVAETLAQARDAAELIELDLEELPVVVGQREALEPGAPQLHDEAPGNLSYDWGMGDAEATDAAFARAAKTVSVEVVNNRIVVASLEPRAARIGWDGARWEIHAGTQGSHNLRGKLARQLGVDAGTIRVLTPDVGGGFGMKLQAHPEDALIAIGARDLGAVIRWTADRSEAFLSDAQGRDLLTLAEGAFDADGKVLAMRFRSVSNLGAYYSTFGAAIHTFFSVPISGGMYDVPVWRHEVKGAFTNTVPTDAYRGAGRPEMIHITEQLMETAARAFGADRAEFRKRNLITSDQTPYTNHGGCVFDSADPARNVDDATAAADWAGFEARRAEAAARGKLAGIAAVYYFERTGGGPAESALMDVKPDGEITLAVGTQSTGQGHETVWPQIVHEELGVDPMKIRLLAGDSDVLTAVGGTGGSRSLIMASRVLMLAAKDVVDKAMDGASALLEAARADIEYSVEDGGRFRIKGTDRSVTLFEAAGQMGGVQGLGEVNDRVATFPNGCHVAEVELDPETGAVEITRYSIADDFGKIVNPLLVEGQVHGGLVQGAGQVMGEVMVFDPDTAQPLSGTFMDYRMPRASDFPPISFKLNEIPCTTNPLGVKGCGEAGAVGAIPALALAIQDALLAAGVEAAAPPFTPVRVWSYLNAA</sequence>
<feature type="domain" description="Aldehyde oxidase/xanthine dehydrogenase a/b hammerhead" evidence="3">
    <location>
        <begin position="19"/>
        <end position="140"/>
    </location>
</feature>
<dbReference type="Gene3D" id="3.30.365.10">
    <property type="entry name" value="Aldehyde oxidase/xanthine dehydrogenase, molybdopterin binding domain"/>
    <property type="match status" value="4"/>
</dbReference>
<evidence type="ECO:0000313" key="4">
    <source>
        <dbReference type="EMBL" id="SFJ11264.1"/>
    </source>
</evidence>